<accession>A0A0K6IUU5</accession>
<proteinExistence type="predicted"/>
<evidence type="ECO:0000313" key="1">
    <source>
        <dbReference type="EMBL" id="CUB06880.1"/>
    </source>
</evidence>
<keyword evidence="2" id="KW-1185">Reference proteome</keyword>
<evidence type="ECO:0000313" key="2">
    <source>
        <dbReference type="Proteomes" id="UP000182769"/>
    </source>
</evidence>
<organism evidence="1 2">
    <name type="scientific">Marinomonas fungiae</name>
    <dbReference type="NCBI Taxonomy" id="1137284"/>
    <lineage>
        <taxon>Bacteria</taxon>
        <taxon>Pseudomonadati</taxon>
        <taxon>Pseudomonadota</taxon>
        <taxon>Gammaproteobacteria</taxon>
        <taxon>Oceanospirillales</taxon>
        <taxon>Oceanospirillaceae</taxon>
        <taxon>Marinomonas</taxon>
    </lineage>
</organism>
<gene>
    <name evidence="1" type="ORF">Ga0061065_12420</name>
</gene>
<dbReference type="Proteomes" id="UP000182769">
    <property type="component" value="Unassembled WGS sequence"/>
</dbReference>
<name>A0A0K6IUU5_9GAMM</name>
<sequence length="109" mass="12158">MNISVFTSTQESIPALEQALSSLELSTNLVVTIEHVLEQPAEGRHLTVFHSKDDAHTPFSPSSRRELLLTGQCSAREIHHALSLAFAEFDYENELFSDKNCIALEMVSQ</sequence>
<dbReference type="EMBL" id="CYHG01000024">
    <property type="protein sequence ID" value="CUB06880.1"/>
    <property type="molecule type" value="Genomic_DNA"/>
</dbReference>
<reference evidence="2" key="1">
    <citation type="submission" date="2015-08" db="EMBL/GenBank/DDBJ databases">
        <authorList>
            <person name="Varghese N."/>
        </authorList>
    </citation>
    <scope>NUCLEOTIDE SEQUENCE [LARGE SCALE GENOMIC DNA]</scope>
    <source>
        <strain evidence="2">JCM 18476</strain>
    </source>
</reference>
<dbReference type="AlphaFoldDB" id="A0A0K6IUU5"/>
<dbReference type="RefSeq" id="WP_055464800.1">
    <property type="nucleotide sequence ID" value="NZ_CYHG01000024.1"/>
</dbReference>
<protein>
    <submittedName>
        <fullName evidence="1">Uncharacterized protein</fullName>
    </submittedName>
</protein>